<protein>
    <submittedName>
        <fullName evidence="1">Peptidase inhibitor family I36 protein</fullName>
    </submittedName>
</protein>
<dbReference type="Gene3D" id="2.60.20.10">
    <property type="entry name" value="Crystallins"/>
    <property type="match status" value="1"/>
</dbReference>
<comment type="caution">
    <text evidence="1">The sequence shown here is derived from an EMBL/GenBank/DDBJ whole genome shotgun (WGS) entry which is preliminary data.</text>
</comment>
<keyword evidence="1" id="KW-0614">Plasmid</keyword>
<proteinExistence type="predicted"/>
<geneLocation type="plasmid" evidence="1">
    <name>unnamed</name>
</geneLocation>
<evidence type="ECO:0000313" key="1">
    <source>
        <dbReference type="EMBL" id="MCH6164530.1"/>
    </source>
</evidence>
<dbReference type="RefSeq" id="WP_343961958.1">
    <property type="nucleotide sequence ID" value="NZ_BAAAJF010000034.1"/>
</dbReference>
<accession>A0ABS9T7Q3</accession>
<organism evidence="1 2">
    <name type="scientific">Pseudonocardia alaniniphila</name>
    <dbReference type="NCBI Taxonomy" id="75291"/>
    <lineage>
        <taxon>Bacteria</taxon>
        <taxon>Bacillati</taxon>
        <taxon>Actinomycetota</taxon>
        <taxon>Actinomycetes</taxon>
        <taxon>Pseudonocardiales</taxon>
        <taxon>Pseudonocardiaceae</taxon>
        <taxon>Pseudonocardia</taxon>
    </lineage>
</organism>
<gene>
    <name evidence="1" type="ORF">MMF94_02445</name>
</gene>
<dbReference type="Pfam" id="PF03995">
    <property type="entry name" value="Inhibitor_I36"/>
    <property type="match status" value="1"/>
</dbReference>
<name>A0ABS9T7Q3_9PSEU</name>
<reference evidence="1 2" key="1">
    <citation type="submission" date="2022-03" db="EMBL/GenBank/DDBJ databases">
        <title>Pseudonocardia alaer sp. nov., a novel actinomycete isolated from reed forest soil.</title>
        <authorList>
            <person name="Wang L."/>
        </authorList>
    </citation>
    <scope>NUCLEOTIDE SEQUENCE [LARGE SCALE GENOMIC DNA]</scope>
    <source>
        <strain evidence="1 2">Y-16303</strain>
        <plasmid evidence="1">unnamed</plasmid>
    </source>
</reference>
<dbReference type="EMBL" id="JAKXMK010000002">
    <property type="protein sequence ID" value="MCH6164530.1"/>
    <property type="molecule type" value="Genomic_DNA"/>
</dbReference>
<keyword evidence="2" id="KW-1185">Reference proteome</keyword>
<evidence type="ECO:0000313" key="2">
    <source>
        <dbReference type="Proteomes" id="UP001299970"/>
    </source>
</evidence>
<sequence length="189" mass="18957">MSVTAMAVARTGGLGMSRSWIRRNVVGAAAGTLALVALTLGGVTVGTAAAAPAASTAGAVGVQPAAGAAAHGNDNEFDLFENAQFDGFFANFDSTKVQSLTAFKVQGDPNQDQNDFFSSIANNSQTAMCVYSDINFRGKSLLINPGVAVSNLAAAQLGGGQTFDLNDQISSLAPAIPNPATGGLGCPTS</sequence>
<dbReference type="Proteomes" id="UP001299970">
    <property type="component" value="Unassembled WGS sequence"/>
</dbReference>